<feature type="transmembrane region" description="Helical" evidence="1">
    <location>
        <begin position="218"/>
        <end position="241"/>
    </location>
</feature>
<feature type="transmembrane region" description="Helical" evidence="1">
    <location>
        <begin position="117"/>
        <end position="134"/>
    </location>
</feature>
<dbReference type="PANTHER" id="PTHR16214">
    <property type="entry name" value="TRANSMEMBRANE PROTEIN 260"/>
    <property type="match status" value="1"/>
</dbReference>
<feature type="transmembrane region" description="Helical" evidence="1">
    <location>
        <begin position="508"/>
        <end position="526"/>
    </location>
</feature>
<comment type="caution">
    <text evidence="2">The sequence shown here is derived from an EMBL/GenBank/DDBJ whole genome shotgun (WGS) entry which is preliminary data.</text>
</comment>
<dbReference type="Proteomes" id="UP001597545">
    <property type="component" value="Unassembled WGS sequence"/>
</dbReference>
<dbReference type="EMBL" id="JBHULR010000005">
    <property type="protein sequence ID" value="MFD2548635.1"/>
    <property type="molecule type" value="Genomic_DNA"/>
</dbReference>
<keyword evidence="1" id="KW-0472">Membrane</keyword>
<name>A0ABW5KL09_9SPHI</name>
<dbReference type="RefSeq" id="WP_380904582.1">
    <property type="nucleotide sequence ID" value="NZ_JBHUEG010000004.1"/>
</dbReference>
<keyword evidence="3" id="KW-1185">Reference proteome</keyword>
<protein>
    <submittedName>
        <fullName evidence="2">DUF2723 domain-containing protein</fullName>
    </submittedName>
</protein>
<evidence type="ECO:0000256" key="1">
    <source>
        <dbReference type="SAM" id="Phobius"/>
    </source>
</evidence>
<dbReference type="Pfam" id="PF11028">
    <property type="entry name" value="TMEM260-like"/>
    <property type="match status" value="1"/>
</dbReference>
<keyword evidence="1" id="KW-1133">Transmembrane helix</keyword>
<feature type="transmembrane region" description="Helical" evidence="1">
    <location>
        <begin position="292"/>
        <end position="311"/>
    </location>
</feature>
<feature type="transmembrane region" description="Helical" evidence="1">
    <location>
        <begin position="42"/>
        <end position="63"/>
    </location>
</feature>
<sequence length="1003" mass="114712">MNYEKINNLIGWLLALIATCVYMVTADQFNSWWDTGEFIASAYKLQIVHQPGAPLFLMIQNVFSNLAMGDTSRIAYWMNAGSAVCSGMTILFLFWTITALARKVFDKSNIATGGWHIARIMLAGTIGAAAYAFTDSFWYSAVESEVYAMSSLCTAAVFWLILKWDRRADQPNADRWLLLIMYIMGLSIGVHLLNLLTIPALALIVYFRRYQKISTKGIVASLTIGIGILAFILWGVIQYLIRIAAKFELLFVNQFGFDFGTGIWIFAFLLVISLGWGIYYSVKRSKPVLNTALLGICFVLFGYTSFAMIVIRAHADPSLNNNAPDNVYSFLGYLSREQYISEPLIKGPTFDAKVVDVVYGSTYKKGKDRYEKMTGSPRYAYDKEMLFPRVYSDKHPDFYRMYLGLAPGESPTFSDNLRFFFSHQLGDMYGRYFLWNFVGRQNDEQKYVGSTSGNWLSGIPILDNQRLGGRQESSGNSVHPSRNVYYYFPLLVGLAGLLWHIRRDKRHASIVGILFFFTGVAIVLYLNQSPLQPRERDYAYAGSFYAFSVWIGFGVLAIIDVLQRKLSVRAATCLAGLACFLGAPVLLISENWDDHDRSDRDFARSVAYNYLQSCEPNAILFTYADNDTFPLWYLQEVEGVRTDVRIVNVSYLQSHWYVKQLKNKVNRAAPVDTSIADEKLVQGVRDYLPFVDQGITEEVDLDMLLQFMLSDNPKNQLEAQNGSAINYLPARHIKMSVDRENVLKYNVVPKNWESHIVDEMTWEYSGNYVTRAELALLGIIRANNWKRPIYFTNYTPLDKMAGLSKYLVEEGLVKKLMPVRMDGPRVEKPQELVHVDRLYVHATRTFAWGNYATQRFVDVDSRNYMENFVLPDVYARTVQLLSAQGDLRRAKEVAIKAAKLLPTRTYDAKEAYHYGSIVDTLYKSKEIEAADRIVDRHMQFLADNFDYVDALARDKPEAVDVRSVQFAFAALEQYRSILSSSQKDLYASVDHLYHRYRNRFFQK</sequence>
<feature type="transmembrane region" description="Helical" evidence="1">
    <location>
        <begin position="538"/>
        <end position="559"/>
    </location>
</feature>
<proteinExistence type="predicted"/>
<evidence type="ECO:0000313" key="2">
    <source>
        <dbReference type="EMBL" id="MFD2548635.1"/>
    </source>
</evidence>
<organism evidence="2 3">
    <name type="scientific">Sphingobacterium suaedae</name>
    <dbReference type="NCBI Taxonomy" id="1686402"/>
    <lineage>
        <taxon>Bacteria</taxon>
        <taxon>Pseudomonadati</taxon>
        <taxon>Bacteroidota</taxon>
        <taxon>Sphingobacteriia</taxon>
        <taxon>Sphingobacteriales</taxon>
        <taxon>Sphingobacteriaceae</taxon>
        <taxon>Sphingobacterium</taxon>
    </lineage>
</organism>
<reference evidence="3" key="1">
    <citation type="journal article" date="2019" name="Int. J. Syst. Evol. Microbiol.">
        <title>The Global Catalogue of Microorganisms (GCM) 10K type strain sequencing project: providing services to taxonomists for standard genome sequencing and annotation.</title>
        <authorList>
            <consortium name="The Broad Institute Genomics Platform"/>
            <consortium name="The Broad Institute Genome Sequencing Center for Infectious Disease"/>
            <person name="Wu L."/>
            <person name="Ma J."/>
        </authorList>
    </citation>
    <scope>NUCLEOTIDE SEQUENCE [LARGE SCALE GENOMIC DNA]</scope>
    <source>
        <strain evidence="3">KCTC 42662</strain>
    </source>
</reference>
<feature type="transmembrane region" description="Helical" evidence="1">
    <location>
        <begin position="146"/>
        <end position="164"/>
    </location>
</feature>
<feature type="transmembrane region" description="Helical" evidence="1">
    <location>
        <begin position="484"/>
        <end position="501"/>
    </location>
</feature>
<feature type="transmembrane region" description="Helical" evidence="1">
    <location>
        <begin position="176"/>
        <end position="206"/>
    </location>
</feature>
<dbReference type="InterPro" id="IPR052724">
    <property type="entry name" value="GT117_domain-containing"/>
</dbReference>
<accession>A0ABW5KL09</accession>
<dbReference type="InterPro" id="IPR021280">
    <property type="entry name" value="TMEM260-like"/>
</dbReference>
<evidence type="ECO:0000313" key="3">
    <source>
        <dbReference type="Proteomes" id="UP001597545"/>
    </source>
</evidence>
<feature type="transmembrane region" description="Helical" evidence="1">
    <location>
        <begin position="75"/>
        <end position="97"/>
    </location>
</feature>
<dbReference type="PANTHER" id="PTHR16214:SF3">
    <property type="entry name" value="TRANSMEMBRANE PROTEIN 260"/>
    <property type="match status" value="1"/>
</dbReference>
<feature type="transmembrane region" description="Helical" evidence="1">
    <location>
        <begin position="261"/>
        <end position="280"/>
    </location>
</feature>
<keyword evidence="1" id="KW-0812">Transmembrane</keyword>
<feature type="transmembrane region" description="Helical" evidence="1">
    <location>
        <begin position="566"/>
        <end position="588"/>
    </location>
</feature>
<gene>
    <name evidence="2" type="ORF">ACFSR5_13355</name>
</gene>